<dbReference type="AlphaFoldDB" id="A0A6A0B6F4"/>
<dbReference type="EMBL" id="BLLH01000006">
    <property type="protein sequence ID" value="GFH40822.1"/>
    <property type="molecule type" value="Genomic_DNA"/>
</dbReference>
<organism evidence="1 2">
    <name type="scientific">Pseudolactococcus insecticola</name>
    <dbReference type="NCBI Taxonomy" id="2709158"/>
    <lineage>
        <taxon>Bacteria</taxon>
        <taxon>Bacillati</taxon>
        <taxon>Bacillota</taxon>
        <taxon>Bacilli</taxon>
        <taxon>Lactobacillales</taxon>
        <taxon>Streptococcaceae</taxon>
        <taxon>Pseudolactococcus</taxon>
    </lineage>
</organism>
<sequence>MNPEKEVLAQKVNELQLLVDTTSSIATGTNDYTVAAGQLKGKGKELLQFENAGVDKALLEEASKSVNSLISNLVKASSYFNFIKKNVADAQAVLEALAAEAYKETPEA</sequence>
<evidence type="ECO:0000313" key="1">
    <source>
        <dbReference type="EMBL" id="GFH40822.1"/>
    </source>
</evidence>
<gene>
    <name evidence="1" type="ORF">Hs20B_12200</name>
</gene>
<name>A0A6A0B6F4_9LACT</name>
<dbReference type="Proteomes" id="UP000475928">
    <property type="component" value="Unassembled WGS sequence"/>
</dbReference>
<proteinExistence type="predicted"/>
<reference evidence="1 2" key="1">
    <citation type="submission" date="2020-02" db="EMBL/GenBank/DDBJ databases">
        <title>Draft genome sequence of Lactococcus sp. Hs20B0-1.</title>
        <authorList>
            <person name="Noda S."/>
            <person name="Yuki M."/>
            <person name="Ohkuma M."/>
        </authorList>
    </citation>
    <scope>NUCLEOTIDE SEQUENCE [LARGE SCALE GENOMIC DNA]</scope>
    <source>
        <strain evidence="1 2">Hs20B0-1</strain>
    </source>
</reference>
<dbReference type="RefSeq" id="WP_172356703.1">
    <property type="nucleotide sequence ID" value="NZ_BLLH01000006.1"/>
</dbReference>
<protein>
    <submittedName>
        <fullName evidence="1">Uncharacterized protein</fullName>
    </submittedName>
</protein>
<accession>A0A6A0B6F4</accession>
<evidence type="ECO:0000313" key="2">
    <source>
        <dbReference type="Proteomes" id="UP000475928"/>
    </source>
</evidence>
<keyword evidence="2" id="KW-1185">Reference proteome</keyword>
<comment type="caution">
    <text evidence="1">The sequence shown here is derived from an EMBL/GenBank/DDBJ whole genome shotgun (WGS) entry which is preliminary data.</text>
</comment>